<dbReference type="AlphaFoldDB" id="A0A0L6UUQ3"/>
<comment type="caution">
    <text evidence="3">The sequence shown here is derived from an EMBL/GenBank/DDBJ whole genome shotgun (WGS) entry which is preliminary data.</text>
</comment>
<evidence type="ECO:0000313" key="3">
    <source>
        <dbReference type="EMBL" id="KNZ52266.1"/>
    </source>
</evidence>
<feature type="transmembrane region" description="Helical" evidence="2">
    <location>
        <begin position="132"/>
        <end position="152"/>
    </location>
</feature>
<evidence type="ECO:0000256" key="2">
    <source>
        <dbReference type="SAM" id="Phobius"/>
    </source>
</evidence>
<sequence length="517" mass="59209">MIVFKLCKYLSSPTQNKEFNIIFFGSLLNDPLKLNKCMSQSKNNHHVRESKEYGGLLIQTNSDREEDTIMGFQGICTMVCIWGLEGNHHFQGILIRAPFYPTGQCVHVAFVFGMVNESNFFFWIIYHDRILQPFATWHCCLLLSFSCFQLIWQCHRSLEHHALFQTCAALATISDCKPNHISSEEKQPSSRKRINPSHSNVSRPITYSKSLSVSLKSAHINAYPPSSFFLLAQQSSPLSNFVFIINRTLTLFLVLFVSMLLLCFFLFFISLFLLLDKTFPFLPLNSSHIHPSSISSVSGFSFFIIKSKMFIYNNVKLHKQFFLNGEASKVEFFREVGLQINSRKHSLLGVHVGGVVVKMILIKGVLKLMVLVRRLKIIPQLGKPLASPGGGYKIITFTWKKCTVILETWFLVSENTLKICKMKLLLLLQPFSKSDSTKLWCTVVTVPTHLHMQTYGVGMESWLENAACQLQALFHRTKGIETIKTWANVIHYKIDNTKITDQYTNGRKAKIHKLQRF</sequence>
<evidence type="ECO:0000313" key="4">
    <source>
        <dbReference type="Proteomes" id="UP000037035"/>
    </source>
</evidence>
<gene>
    <name evidence="3" type="ORF">VP01_362g8</name>
</gene>
<keyword evidence="2" id="KW-1133">Transmembrane helix</keyword>
<keyword evidence="4" id="KW-1185">Reference proteome</keyword>
<keyword evidence="2" id="KW-0812">Transmembrane</keyword>
<protein>
    <submittedName>
        <fullName evidence="3">Uncharacterized protein</fullName>
    </submittedName>
</protein>
<evidence type="ECO:0000256" key="1">
    <source>
        <dbReference type="SAM" id="MobiDB-lite"/>
    </source>
</evidence>
<proteinExistence type="predicted"/>
<feature type="region of interest" description="Disordered" evidence="1">
    <location>
        <begin position="181"/>
        <end position="202"/>
    </location>
</feature>
<reference evidence="3 4" key="1">
    <citation type="submission" date="2015-08" db="EMBL/GenBank/DDBJ databases">
        <title>Next Generation Sequencing and Analysis of the Genome of Puccinia sorghi L Schw, the Causal Agent of Maize Common Rust.</title>
        <authorList>
            <person name="Rochi L."/>
            <person name="Burguener G."/>
            <person name="Darino M."/>
            <person name="Turjanski A."/>
            <person name="Kreff E."/>
            <person name="Dieguez M.J."/>
            <person name="Sacco F."/>
        </authorList>
    </citation>
    <scope>NUCLEOTIDE SEQUENCE [LARGE SCALE GENOMIC DNA]</scope>
    <source>
        <strain evidence="3 4">RO10H11247</strain>
    </source>
</reference>
<dbReference type="VEuPathDB" id="FungiDB:VP01_362g8"/>
<keyword evidence="2" id="KW-0472">Membrane</keyword>
<dbReference type="Proteomes" id="UP000037035">
    <property type="component" value="Unassembled WGS sequence"/>
</dbReference>
<feature type="transmembrane region" description="Helical" evidence="2">
    <location>
        <begin position="249"/>
        <end position="275"/>
    </location>
</feature>
<accession>A0A0L6UUQ3</accession>
<dbReference type="EMBL" id="LAVV01008646">
    <property type="protein sequence ID" value="KNZ52266.1"/>
    <property type="molecule type" value="Genomic_DNA"/>
</dbReference>
<organism evidence="3 4">
    <name type="scientific">Puccinia sorghi</name>
    <dbReference type="NCBI Taxonomy" id="27349"/>
    <lineage>
        <taxon>Eukaryota</taxon>
        <taxon>Fungi</taxon>
        <taxon>Dikarya</taxon>
        <taxon>Basidiomycota</taxon>
        <taxon>Pucciniomycotina</taxon>
        <taxon>Pucciniomycetes</taxon>
        <taxon>Pucciniales</taxon>
        <taxon>Pucciniaceae</taxon>
        <taxon>Puccinia</taxon>
    </lineage>
</organism>
<name>A0A0L6UUQ3_9BASI</name>
<feature type="transmembrane region" description="Helical" evidence="2">
    <location>
        <begin position="347"/>
        <end position="366"/>
    </location>
</feature>